<accession>A0ACC1ACM0</accession>
<sequence>MSSWPTFNSISLKQKFHHLSLETLYKSLTIFALSICLFYILILYNEPFNQFEHKSPSSSDVTDSPTNISHIMFVLVGSTRTWKFRRPYIESWWRENITRGNIWLDFAPPQEFLPWPSTSPRFRVNEDMTKLKVYPKLVSPNDVRIYRSILETFKLRDNKDVRWYVMGDDDTVFFVDNLVEVLGKYDHTKYYYIGTNSESIKSNFDFSFEMGFGGGGYALSYGLVEALATRIDDCIERYPYFRVSDILSASCSADLGVDLTIEKGIHQIDLRGDISGLLSSHPGSPLLTLHHFDTVNSYLPLQGPQTNWSFSISWGYSAHIYESLFPRSFLKKPLETFRPWKDVRPPLYMFNTRWPPYVDPCGAPHQFFLETVSSGDGEEVVTSYTRSSARNFPPCSVNGNHSAGCHLQNSSVFAFN</sequence>
<gene>
    <name evidence="1" type="ORF">Patl1_29573</name>
</gene>
<comment type="caution">
    <text evidence="1">The sequence shown here is derived from an EMBL/GenBank/DDBJ whole genome shotgun (WGS) entry which is preliminary data.</text>
</comment>
<reference evidence="2" key="1">
    <citation type="journal article" date="2023" name="G3 (Bethesda)">
        <title>Genome assembly and association tests identify interacting loci associated with vigor, precocity, and sex in interspecific pistachio rootstocks.</title>
        <authorList>
            <person name="Palmer W."/>
            <person name="Jacygrad E."/>
            <person name="Sagayaradj S."/>
            <person name="Cavanaugh K."/>
            <person name="Han R."/>
            <person name="Bertier L."/>
            <person name="Beede B."/>
            <person name="Kafkas S."/>
            <person name="Golino D."/>
            <person name="Preece J."/>
            <person name="Michelmore R."/>
        </authorList>
    </citation>
    <scope>NUCLEOTIDE SEQUENCE [LARGE SCALE GENOMIC DNA]</scope>
</reference>
<evidence type="ECO:0000313" key="2">
    <source>
        <dbReference type="Proteomes" id="UP001164250"/>
    </source>
</evidence>
<dbReference type="EMBL" id="CM047907">
    <property type="protein sequence ID" value="KAJ0084782.1"/>
    <property type="molecule type" value="Genomic_DNA"/>
</dbReference>
<name>A0ACC1ACM0_9ROSI</name>
<keyword evidence="2" id="KW-1185">Reference proteome</keyword>
<organism evidence="1 2">
    <name type="scientific">Pistacia atlantica</name>
    <dbReference type="NCBI Taxonomy" id="434234"/>
    <lineage>
        <taxon>Eukaryota</taxon>
        <taxon>Viridiplantae</taxon>
        <taxon>Streptophyta</taxon>
        <taxon>Embryophyta</taxon>
        <taxon>Tracheophyta</taxon>
        <taxon>Spermatophyta</taxon>
        <taxon>Magnoliopsida</taxon>
        <taxon>eudicotyledons</taxon>
        <taxon>Gunneridae</taxon>
        <taxon>Pentapetalae</taxon>
        <taxon>rosids</taxon>
        <taxon>malvids</taxon>
        <taxon>Sapindales</taxon>
        <taxon>Anacardiaceae</taxon>
        <taxon>Pistacia</taxon>
    </lineage>
</organism>
<proteinExistence type="predicted"/>
<dbReference type="Proteomes" id="UP001164250">
    <property type="component" value="Chromosome 11"/>
</dbReference>
<protein>
    <submittedName>
        <fullName evidence="1">Uncharacterized protein</fullName>
    </submittedName>
</protein>
<evidence type="ECO:0000313" key="1">
    <source>
        <dbReference type="EMBL" id="KAJ0084782.1"/>
    </source>
</evidence>